<organism evidence="9 10">
    <name type="scientific">Shewanella insulae</name>
    <dbReference type="NCBI Taxonomy" id="2681496"/>
    <lineage>
        <taxon>Bacteria</taxon>
        <taxon>Pseudomonadati</taxon>
        <taxon>Pseudomonadota</taxon>
        <taxon>Gammaproteobacteria</taxon>
        <taxon>Alteromonadales</taxon>
        <taxon>Shewanellaceae</taxon>
        <taxon>Shewanella</taxon>
    </lineage>
</organism>
<comment type="catalytic activity">
    <reaction evidence="5 7">
        <text>AMP + ATP = 2 ADP</text>
        <dbReference type="Rhea" id="RHEA:12973"/>
        <dbReference type="ChEBI" id="CHEBI:30616"/>
        <dbReference type="ChEBI" id="CHEBI:456215"/>
        <dbReference type="ChEBI" id="CHEBI:456216"/>
        <dbReference type="EC" id="2.7.4.3"/>
    </reaction>
</comment>
<dbReference type="EC" id="2.7.4.3" evidence="5 7"/>
<accession>A0A6L7HTI5</accession>
<comment type="caution">
    <text evidence="5">Lacks conserved residue(s) required for the propagation of feature annotation.</text>
</comment>
<proteinExistence type="inferred from homology"/>
<dbReference type="InterPro" id="IPR027417">
    <property type="entry name" value="P-loop_NTPase"/>
</dbReference>
<dbReference type="PANTHER" id="PTHR23359">
    <property type="entry name" value="NUCLEOTIDE KINASE"/>
    <property type="match status" value="1"/>
</dbReference>
<keyword evidence="3 5" id="KW-0547">Nucleotide-binding</keyword>
<name>A0A6L7HTI5_9GAMM</name>
<feature type="binding site" evidence="5">
    <location>
        <begin position="57"/>
        <end position="59"/>
    </location>
    <ligand>
        <name>AMP</name>
        <dbReference type="ChEBI" id="CHEBI:456215"/>
    </ligand>
</feature>
<comment type="domain">
    <text evidence="5">Consists of three domains, a large central CORE domain and two small peripheral domains, NMPbind and LID, which undergo movements during catalysis. The LID domain closes over the site of phosphoryl transfer upon ATP binding. Assembling and dissambling the active center during each catalytic cycle provides an effective means to prevent ATP hydrolysis.</text>
</comment>
<dbReference type="SUPFAM" id="SSF52540">
    <property type="entry name" value="P-loop containing nucleoside triphosphate hydrolases"/>
    <property type="match status" value="1"/>
</dbReference>
<dbReference type="Gene3D" id="3.40.50.300">
    <property type="entry name" value="P-loop containing nucleotide triphosphate hydrolases"/>
    <property type="match status" value="1"/>
</dbReference>
<dbReference type="InterPro" id="IPR033690">
    <property type="entry name" value="Adenylat_kinase_CS"/>
</dbReference>
<evidence type="ECO:0000256" key="1">
    <source>
        <dbReference type="ARBA" id="ARBA00022679"/>
    </source>
</evidence>
<feature type="binding site" evidence="5">
    <location>
        <position position="31"/>
    </location>
    <ligand>
        <name>AMP</name>
        <dbReference type="ChEBI" id="CHEBI:456215"/>
    </ligand>
</feature>
<feature type="binding site" evidence="5">
    <location>
        <begin position="85"/>
        <end position="88"/>
    </location>
    <ligand>
        <name>AMP</name>
        <dbReference type="ChEBI" id="CHEBI:456215"/>
    </ligand>
</feature>
<dbReference type="HAMAP" id="MF_00235">
    <property type="entry name" value="Adenylate_kinase_Adk"/>
    <property type="match status" value="1"/>
</dbReference>
<sequence>MRIMLLGAPGAGKGTQAQFIMEKYGVPQISTGDMLRAAVKAGTPLGLEAKKVMDAGQLVSDELIIGLVKERIAQDDCAKGFLLDGFPRTIPQADAMAASGIDIDHVIEIDVPDEEIVKRMSGRRVHPGSGRVYHIVYNPPKVEGKDDVTGEDLAIRPDDEESTVRKRLGIYHEQTKPLVEYYGKVAEQGKLTYNKFDGTQSVGDVSEAIVKAIG</sequence>
<evidence type="ECO:0000256" key="4">
    <source>
        <dbReference type="ARBA" id="ARBA00022777"/>
    </source>
</evidence>
<feature type="binding site" evidence="5">
    <location>
        <position position="92"/>
    </location>
    <ligand>
        <name>AMP</name>
        <dbReference type="ChEBI" id="CHEBI:456215"/>
    </ligand>
</feature>
<evidence type="ECO:0000256" key="7">
    <source>
        <dbReference type="RuleBase" id="RU003331"/>
    </source>
</evidence>
<reference evidence="9 10" key="1">
    <citation type="submission" date="2019-12" db="EMBL/GenBank/DDBJ databases">
        <title>Shewanella insulae sp. nov., isolated from a tidal flat.</title>
        <authorList>
            <person name="Yoon J.-H."/>
        </authorList>
    </citation>
    <scope>NUCLEOTIDE SEQUENCE [LARGE SCALE GENOMIC DNA]</scope>
    <source>
        <strain evidence="9 10">JBTF-M18</strain>
    </source>
</reference>
<evidence type="ECO:0000313" key="9">
    <source>
        <dbReference type="EMBL" id="MXR67609.1"/>
    </source>
</evidence>
<comment type="caution">
    <text evidence="9">The sequence shown here is derived from an EMBL/GenBank/DDBJ whole genome shotgun (WGS) entry which is preliminary data.</text>
</comment>
<dbReference type="GO" id="GO:0004017">
    <property type="term" value="F:AMP kinase activity"/>
    <property type="evidence" value="ECO:0007669"/>
    <property type="project" value="UniProtKB-UniRule"/>
</dbReference>
<comment type="subcellular location">
    <subcellularLocation>
        <location evidence="5 7">Cytoplasm</location>
    </subcellularLocation>
</comment>
<dbReference type="InterPro" id="IPR007862">
    <property type="entry name" value="Adenylate_kinase_lid-dom"/>
</dbReference>
<feature type="binding site" evidence="5">
    <location>
        <position position="167"/>
    </location>
    <ligand>
        <name>AMP</name>
        <dbReference type="ChEBI" id="CHEBI:456215"/>
    </ligand>
</feature>
<dbReference type="InterPro" id="IPR006259">
    <property type="entry name" value="Adenyl_kin_sub"/>
</dbReference>
<feature type="binding site" evidence="5">
    <location>
        <begin position="132"/>
        <end position="133"/>
    </location>
    <ligand>
        <name>ATP</name>
        <dbReference type="ChEBI" id="CHEBI:30616"/>
    </ligand>
</feature>
<feature type="binding site" evidence="5">
    <location>
        <position position="36"/>
    </location>
    <ligand>
        <name>AMP</name>
        <dbReference type="ChEBI" id="CHEBI:456215"/>
    </ligand>
</feature>
<dbReference type="CDD" id="cd01428">
    <property type="entry name" value="ADK"/>
    <property type="match status" value="1"/>
</dbReference>
<feature type="binding site" evidence="5">
    <location>
        <begin position="10"/>
        <end position="15"/>
    </location>
    <ligand>
        <name>ATP</name>
        <dbReference type="ChEBI" id="CHEBI:30616"/>
    </ligand>
</feature>
<dbReference type="GO" id="GO:0005737">
    <property type="term" value="C:cytoplasm"/>
    <property type="evidence" value="ECO:0007669"/>
    <property type="project" value="UniProtKB-SubCell"/>
</dbReference>
<evidence type="ECO:0000256" key="3">
    <source>
        <dbReference type="ARBA" id="ARBA00022741"/>
    </source>
</evidence>
<comment type="function">
    <text evidence="5">Catalyzes the reversible transfer of the terminal phosphate group between ATP and AMP. Plays an important role in cellular energy homeostasis and in adenine nucleotide metabolism.</text>
</comment>
<feature type="region of interest" description="LID" evidence="5">
    <location>
        <begin position="122"/>
        <end position="159"/>
    </location>
</feature>
<protein>
    <recommendedName>
        <fullName evidence="5 7">Adenylate kinase</fullName>
        <shortName evidence="5">AK</shortName>
        <ecNumber evidence="5 7">2.7.4.3</ecNumber>
    </recommendedName>
    <alternativeName>
        <fullName evidence="5">ATP-AMP transphosphorylase</fullName>
    </alternativeName>
    <alternativeName>
        <fullName evidence="5">ATP:AMP phosphotransferase</fullName>
    </alternativeName>
    <alternativeName>
        <fullName evidence="5">Adenylate monophosphate kinase</fullName>
    </alternativeName>
</protein>
<dbReference type="Pfam" id="PF00406">
    <property type="entry name" value="ADK"/>
    <property type="match status" value="1"/>
</dbReference>
<keyword evidence="10" id="KW-1185">Reference proteome</keyword>
<dbReference type="FunFam" id="3.40.50.300:FF:000106">
    <property type="entry name" value="Adenylate kinase mitochondrial"/>
    <property type="match status" value="1"/>
</dbReference>
<dbReference type="Pfam" id="PF05191">
    <property type="entry name" value="ADK_lid"/>
    <property type="match status" value="1"/>
</dbReference>
<evidence type="ECO:0000256" key="5">
    <source>
        <dbReference type="HAMAP-Rule" id="MF_00235"/>
    </source>
</evidence>
<gene>
    <name evidence="5" type="primary">adk</name>
    <name evidence="9" type="ORF">GNT65_02825</name>
</gene>
<dbReference type="EMBL" id="WRPA01000001">
    <property type="protein sequence ID" value="MXR67609.1"/>
    <property type="molecule type" value="Genomic_DNA"/>
</dbReference>
<keyword evidence="4 5" id="KW-0418">Kinase</keyword>
<keyword evidence="1 5" id="KW-0808">Transferase</keyword>
<keyword evidence="5" id="KW-0963">Cytoplasm</keyword>
<evidence type="ECO:0000256" key="6">
    <source>
        <dbReference type="RuleBase" id="RU003330"/>
    </source>
</evidence>
<feature type="domain" description="Adenylate kinase active site lid" evidence="8">
    <location>
        <begin position="123"/>
        <end position="158"/>
    </location>
</feature>
<dbReference type="NCBIfam" id="NF001379">
    <property type="entry name" value="PRK00279.1-1"/>
    <property type="match status" value="1"/>
</dbReference>
<dbReference type="UniPathway" id="UPA00588">
    <property type="reaction ID" value="UER00649"/>
</dbReference>
<keyword evidence="2 5" id="KW-0545">Nucleotide biosynthesis</keyword>
<dbReference type="NCBIfam" id="NF001381">
    <property type="entry name" value="PRK00279.1-3"/>
    <property type="match status" value="1"/>
</dbReference>
<evidence type="ECO:0000259" key="8">
    <source>
        <dbReference type="Pfam" id="PF05191"/>
    </source>
</evidence>
<keyword evidence="5 7" id="KW-0067">ATP-binding</keyword>
<comment type="similarity">
    <text evidence="5 6">Belongs to the adenylate kinase family.</text>
</comment>
<evidence type="ECO:0000256" key="2">
    <source>
        <dbReference type="ARBA" id="ARBA00022727"/>
    </source>
</evidence>
<dbReference type="AlphaFoldDB" id="A0A6L7HTI5"/>
<dbReference type="NCBIfam" id="NF001380">
    <property type="entry name" value="PRK00279.1-2"/>
    <property type="match status" value="1"/>
</dbReference>
<feature type="binding site" evidence="5">
    <location>
        <position position="156"/>
    </location>
    <ligand>
        <name>AMP</name>
        <dbReference type="ChEBI" id="CHEBI:456215"/>
    </ligand>
</feature>
<feature type="binding site" evidence="5">
    <location>
        <position position="200"/>
    </location>
    <ligand>
        <name>ATP</name>
        <dbReference type="ChEBI" id="CHEBI:30616"/>
    </ligand>
</feature>
<dbReference type="PROSITE" id="PS00113">
    <property type="entry name" value="ADENYLATE_KINASE"/>
    <property type="match status" value="1"/>
</dbReference>
<dbReference type="InterPro" id="IPR000850">
    <property type="entry name" value="Adenylat/UMP-CMP_kin"/>
</dbReference>
<comment type="subunit">
    <text evidence="5 7">Monomer.</text>
</comment>
<dbReference type="Proteomes" id="UP000474778">
    <property type="component" value="Unassembled WGS sequence"/>
</dbReference>
<feature type="binding site" evidence="5">
    <location>
        <position position="123"/>
    </location>
    <ligand>
        <name>ATP</name>
        <dbReference type="ChEBI" id="CHEBI:30616"/>
    </ligand>
</feature>
<feature type="region of interest" description="NMP" evidence="5">
    <location>
        <begin position="30"/>
        <end position="59"/>
    </location>
</feature>
<evidence type="ECO:0000313" key="10">
    <source>
        <dbReference type="Proteomes" id="UP000474778"/>
    </source>
</evidence>
<dbReference type="GO" id="GO:0005524">
    <property type="term" value="F:ATP binding"/>
    <property type="evidence" value="ECO:0007669"/>
    <property type="project" value="UniProtKB-UniRule"/>
</dbReference>
<dbReference type="RefSeq" id="WP_160793579.1">
    <property type="nucleotide sequence ID" value="NZ_WRPA01000001.1"/>
</dbReference>
<dbReference type="PRINTS" id="PR00094">
    <property type="entry name" value="ADENYLTKNASE"/>
</dbReference>
<comment type="pathway">
    <text evidence="5">Purine metabolism; AMP biosynthesis via salvage pathway; AMP from ADP: step 1/1.</text>
</comment>
<dbReference type="GO" id="GO:0044209">
    <property type="term" value="P:AMP salvage"/>
    <property type="evidence" value="ECO:0007669"/>
    <property type="project" value="UniProtKB-UniRule"/>
</dbReference>
<dbReference type="NCBIfam" id="TIGR01351">
    <property type="entry name" value="adk"/>
    <property type="match status" value="1"/>
</dbReference>
<dbReference type="NCBIfam" id="NF011100">
    <property type="entry name" value="PRK14527.1"/>
    <property type="match status" value="1"/>
</dbReference>